<feature type="domain" description="RNA polymerase sigma factor 54 core-binding" evidence="10">
    <location>
        <begin position="92"/>
        <end position="275"/>
    </location>
</feature>
<feature type="domain" description="RNA polymerase sigma factor 54 DNA-binding" evidence="9">
    <location>
        <begin position="288"/>
        <end position="446"/>
    </location>
</feature>
<keyword evidence="12" id="KW-1185">Reference proteome</keyword>
<dbReference type="InterPro" id="IPR000394">
    <property type="entry name" value="RNA_pol_sigma_54"/>
</dbReference>
<dbReference type="InterPro" id="IPR007634">
    <property type="entry name" value="RNA_pol_sigma_54_DNA-bd"/>
</dbReference>
<accession>A0A1D7QSJ8</accession>
<dbReference type="GO" id="GO:0006352">
    <property type="term" value="P:DNA-templated transcription initiation"/>
    <property type="evidence" value="ECO:0007669"/>
    <property type="project" value="InterPro"/>
</dbReference>
<dbReference type="KEGG" id="bbev:BBEV_0585"/>
<keyword evidence="5" id="KW-0805">Transcription regulation</keyword>
<evidence type="ECO:0000256" key="1">
    <source>
        <dbReference type="ARBA" id="ARBA00008798"/>
    </source>
</evidence>
<proteinExistence type="inferred from homology"/>
<dbReference type="PATRIC" id="fig|632773.3.peg.630"/>
<name>A0A1D7QSJ8_9BACI</name>
<keyword evidence="4" id="KW-0548">Nucleotidyltransferase</keyword>
<keyword evidence="6" id="KW-0731">Sigma factor</keyword>
<dbReference type="PANTHER" id="PTHR32248">
    <property type="entry name" value="RNA POLYMERASE SIGMA-54 FACTOR"/>
    <property type="match status" value="1"/>
</dbReference>
<keyword evidence="8" id="KW-0804">Transcription</keyword>
<comment type="similarity">
    <text evidence="1">Belongs to the sigma-54 factor family.</text>
</comment>
<evidence type="ECO:0000259" key="10">
    <source>
        <dbReference type="Pfam" id="PF04963"/>
    </source>
</evidence>
<evidence type="ECO:0000259" key="9">
    <source>
        <dbReference type="Pfam" id="PF04552"/>
    </source>
</evidence>
<dbReference type="Gene3D" id="1.10.10.1330">
    <property type="entry name" value="RNA polymerase sigma-54 factor, core-binding domain"/>
    <property type="match status" value="1"/>
</dbReference>
<dbReference type="GO" id="GO:0016987">
    <property type="term" value="F:sigma factor activity"/>
    <property type="evidence" value="ECO:0007669"/>
    <property type="project" value="UniProtKB-KW"/>
</dbReference>
<dbReference type="PRINTS" id="PR00045">
    <property type="entry name" value="SIGMA54FCT"/>
</dbReference>
<dbReference type="AlphaFoldDB" id="A0A1D7QSJ8"/>
<dbReference type="EMBL" id="CP012502">
    <property type="protein sequence ID" value="AOM81978.1"/>
    <property type="molecule type" value="Genomic_DNA"/>
</dbReference>
<dbReference type="Proteomes" id="UP000094463">
    <property type="component" value="Chromosome"/>
</dbReference>
<dbReference type="InterPro" id="IPR038709">
    <property type="entry name" value="RpoN_core-bd_sf"/>
</dbReference>
<dbReference type="GO" id="GO:0016779">
    <property type="term" value="F:nucleotidyltransferase activity"/>
    <property type="evidence" value="ECO:0007669"/>
    <property type="project" value="UniProtKB-KW"/>
</dbReference>
<keyword evidence="2" id="KW-0240">DNA-directed RNA polymerase</keyword>
<dbReference type="Pfam" id="PF04552">
    <property type="entry name" value="Sigma54_DBD"/>
    <property type="match status" value="1"/>
</dbReference>
<dbReference type="PANTHER" id="PTHR32248:SF4">
    <property type="entry name" value="RNA POLYMERASE SIGMA-54 FACTOR"/>
    <property type="match status" value="1"/>
</dbReference>
<evidence type="ECO:0000256" key="6">
    <source>
        <dbReference type="ARBA" id="ARBA00023082"/>
    </source>
</evidence>
<organism evidence="11 12">
    <name type="scientific">Salisediminibacterium beveridgei</name>
    <dbReference type="NCBI Taxonomy" id="632773"/>
    <lineage>
        <taxon>Bacteria</taxon>
        <taxon>Bacillati</taxon>
        <taxon>Bacillota</taxon>
        <taxon>Bacilli</taxon>
        <taxon>Bacillales</taxon>
        <taxon>Bacillaceae</taxon>
        <taxon>Salisediminibacterium</taxon>
    </lineage>
</organism>
<evidence type="ECO:0000256" key="8">
    <source>
        <dbReference type="ARBA" id="ARBA00023163"/>
    </source>
</evidence>
<evidence type="ECO:0000256" key="7">
    <source>
        <dbReference type="ARBA" id="ARBA00023125"/>
    </source>
</evidence>
<dbReference type="PIRSF" id="PIRSF000774">
    <property type="entry name" value="RpoN"/>
    <property type="match status" value="1"/>
</dbReference>
<protein>
    <submittedName>
        <fullName evidence="11">RNA polymerase sigma-54 factor RpoN</fullName>
    </submittedName>
</protein>
<dbReference type="GO" id="GO:0000428">
    <property type="term" value="C:DNA-directed RNA polymerase complex"/>
    <property type="evidence" value="ECO:0007669"/>
    <property type="project" value="UniProtKB-KW"/>
</dbReference>
<dbReference type="STRING" id="632773.BBEV_0585"/>
<keyword evidence="7" id="KW-0238">DNA-binding</keyword>
<evidence type="ECO:0000256" key="5">
    <source>
        <dbReference type="ARBA" id="ARBA00023015"/>
    </source>
</evidence>
<reference evidence="11 12" key="1">
    <citation type="submission" date="2015-08" db="EMBL/GenBank/DDBJ databases">
        <title>The complete genome sequence of Bacillus beveridgei MLTeJB.</title>
        <authorList>
            <person name="Hanson T.E."/>
            <person name="Mesa C."/>
            <person name="Basesman S.M."/>
            <person name="Oremland R.S."/>
        </authorList>
    </citation>
    <scope>NUCLEOTIDE SEQUENCE [LARGE SCALE GENOMIC DNA]</scope>
    <source>
        <strain evidence="11 12">MLTeJB</strain>
    </source>
</reference>
<dbReference type="Pfam" id="PF00309">
    <property type="entry name" value="Sigma54_AID"/>
    <property type="match status" value="1"/>
</dbReference>
<dbReference type="GO" id="GO:0001216">
    <property type="term" value="F:DNA-binding transcription activator activity"/>
    <property type="evidence" value="ECO:0007669"/>
    <property type="project" value="InterPro"/>
</dbReference>
<dbReference type="NCBIfam" id="TIGR02395">
    <property type="entry name" value="rpoN_sigma"/>
    <property type="match status" value="1"/>
</dbReference>
<gene>
    <name evidence="11" type="primary">sigL</name>
    <name evidence="11" type="ORF">BBEV_0585</name>
</gene>
<evidence type="ECO:0000313" key="12">
    <source>
        <dbReference type="Proteomes" id="UP000094463"/>
    </source>
</evidence>
<evidence type="ECO:0000256" key="3">
    <source>
        <dbReference type="ARBA" id="ARBA00022679"/>
    </source>
</evidence>
<dbReference type="PROSITE" id="PS00718">
    <property type="entry name" value="SIGMA54_2"/>
    <property type="match status" value="1"/>
</dbReference>
<dbReference type="PROSITE" id="PS50044">
    <property type="entry name" value="SIGMA54_3"/>
    <property type="match status" value="1"/>
</dbReference>
<dbReference type="PROSITE" id="PS00717">
    <property type="entry name" value="SIGMA54_1"/>
    <property type="match status" value="1"/>
</dbReference>
<dbReference type="Pfam" id="PF04963">
    <property type="entry name" value="Sigma54_CBD"/>
    <property type="match status" value="1"/>
</dbReference>
<evidence type="ECO:0000256" key="4">
    <source>
        <dbReference type="ARBA" id="ARBA00022695"/>
    </source>
</evidence>
<dbReference type="OrthoDB" id="9814402at2"/>
<dbReference type="Gene3D" id="1.10.10.60">
    <property type="entry name" value="Homeodomain-like"/>
    <property type="match status" value="1"/>
</dbReference>
<sequence length="448" mass="51333">MNMDYGLHQHQSMKLVMTTELRQAITMLQFSTQDLTDYLHEQQLENPLIEIRDPVMYEEVTRRETADSFRQLDRNSGQKRQETNVTALDYLTEPEEGLKDHLLHQIRMMDAENETKQVMTYLALSLNENGYLEHGTDVYAQELNVLEKRTEHALQMLQTLDPPGIAARNLTECLMIQLTQLATKDPLAEAVVADHLDQLAERQFKKIAKALDVGVEDVEAVADFLKTLNPKPGASFHSEPAEYVAPDVHVIDVNGSLHVKLAENHLPKLTMNKQYEQLLSDGGSEVAHYMKQKHEQFQWLKKSIRQRQETILKVTEAIVRHQEAFFLHGAEYLNPLNLKTIAEELDIHESTVSRATSKKYVQSPRGLYELKYFFKSGIAGSDGTGDSADKIKVNMKRLIDEEEKKKPLSDQKLAELLALKEIHVSRRTVAKYREELSIPSSSKRKRFS</sequence>
<keyword evidence="3" id="KW-0808">Transferase</keyword>
<evidence type="ECO:0000313" key="11">
    <source>
        <dbReference type="EMBL" id="AOM81978.1"/>
    </source>
</evidence>
<dbReference type="GO" id="GO:0003677">
    <property type="term" value="F:DNA binding"/>
    <property type="evidence" value="ECO:0007669"/>
    <property type="project" value="UniProtKB-KW"/>
</dbReference>
<evidence type="ECO:0000256" key="2">
    <source>
        <dbReference type="ARBA" id="ARBA00022478"/>
    </source>
</evidence>
<dbReference type="InterPro" id="IPR007046">
    <property type="entry name" value="RNA_pol_sigma_54_core-bd"/>
</dbReference>